<feature type="domain" description="KTSC" evidence="1">
    <location>
        <begin position="3"/>
        <end position="59"/>
    </location>
</feature>
<evidence type="ECO:0000313" key="2">
    <source>
        <dbReference type="EMBL" id="AXK79295.1"/>
    </source>
</evidence>
<dbReference type="Pfam" id="PF13619">
    <property type="entry name" value="KTSC"/>
    <property type="match status" value="1"/>
</dbReference>
<dbReference type="AlphaFoldDB" id="A0A345ZQU8"/>
<dbReference type="InterPro" id="IPR025309">
    <property type="entry name" value="KTSC_dom"/>
</dbReference>
<dbReference type="EMBL" id="CP031417">
    <property type="protein sequence ID" value="AXK79295.1"/>
    <property type="molecule type" value="Genomic_DNA"/>
</dbReference>
<dbReference type="RefSeq" id="WP_115687846.1">
    <property type="nucleotide sequence ID" value="NZ_CP031417.1"/>
</dbReference>
<evidence type="ECO:0000313" key="3">
    <source>
        <dbReference type="Proteomes" id="UP000254889"/>
    </source>
</evidence>
<sequence length="69" mass="7735">MPSSVIAGFDYDTDHATLTVVFVSGRIYRYFAVPAEVAAIFRKASSKGTYFNTHIRDRYPFREITAAPA</sequence>
<organism evidence="2 3">
    <name type="scientific">Pseudolabrys taiwanensis</name>
    <dbReference type="NCBI Taxonomy" id="331696"/>
    <lineage>
        <taxon>Bacteria</taxon>
        <taxon>Pseudomonadati</taxon>
        <taxon>Pseudomonadota</taxon>
        <taxon>Alphaproteobacteria</taxon>
        <taxon>Hyphomicrobiales</taxon>
        <taxon>Xanthobacteraceae</taxon>
        <taxon>Pseudolabrys</taxon>
    </lineage>
</organism>
<dbReference type="Proteomes" id="UP000254889">
    <property type="component" value="Chromosome"/>
</dbReference>
<name>A0A345ZQU8_9HYPH</name>
<keyword evidence="3" id="KW-1185">Reference proteome</keyword>
<evidence type="ECO:0000259" key="1">
    <source>
        <dbReference type="Pfam" id="PF13619"/>
    </source>
</evidence>
<dbReference type="KEGG" id="ptaw:DW352_01445"/>
<proteinExistence type="predicted"/>
<reference evidence="2 3" key="1">
    <citation type="submission" date="2018-07" db="EMBL/GenBank/DDBJ databases">
        <authorList>
            <person name="Quirk P.G."/>
            <person name="Krulwich T.A."/>
        </authorList>
    </citation>
    <scope>NUCLEOTIDE SEQUENCE [LARGE SCALE GENOMIC DNA]</scope>
    <source>
        <strain evidence="2 3">CC-BB4</strain>
    </source>
</reference>
<protein>
    <submittedName>
        <fullName evidence="2">KTSC domain-containing protein</fullName>
    </submittedName>
</protein>
<gene>
    <name evidence="2" type="ORF">DW352_01445</name>
</gene>
<dbReference type="OrthoDB" id="8450910at2"/>
<accession>A0A345ZQU8</accession>